<evidence type="ECO:0000313" key="4">
    <source>
        <dbReference type="Proteomes" id="UP000064967"/>
    </source>
</evidence>
<protein>
    <recommendedName>
        <fullName evidence="5">DUF2089 domain-containing protein</fullName>
    </recommendedName>
</protein>
<evidence type="ECO:0008006" key="5">
    <source>
        <dbReference type="Google" id="ProtNLM"/>
    </source>
</evidence>
<dbReference type="EMBL" id="CP012333">
    <property type="protein sequence ID" value="AKU96323.1"/>
    <property type="molecule type" value="Genomic_DNA"/>
</dbReference>
<accession>A0A0K1PS17</accession>
<dbReference type="InterPro" id="IPR018658">
    <property type="entry name" value="DUF2089"/>
</dbReference>
<evidence type="ECO:0000259" key="2">
    <source>
        <dbReference type="Pfam" id="PF22747"/>
    </source>
</evidence>
<dbReference type="AlphaFoldDB" id="A0A0K1PS17"/>
<dbReference type="InterPro" id="IPR053957">
    <property type="entry name" value="DUF2089_Zn_ribbon"/>
</dbReference>
<dbReference type="Pfam" id="PF09862">
    <property type="entry name" value="DUF2089"/>
    <property type="match status" value="1"/>
</dbReference>
<feature type="domain" description="DUF2089" evidence="2">
    <location>
        <begin position="12"/>
        <end position="38"/>
    </location>
</feature>
<dbReference type="KEGG" id="llu:AKJ09_02987"/>
<dbReference type="Pfam" id="PF22747">
    <property type="entry name" value="Zn_ribbon_DUF2089"/>
    <property type="match status" value="1"/>
</dbReference>
<dbReference type="Proteomes" id="UP000064967">
    <property type="component" value="Chromosome"/>
</dbReference>
<evidence type="ECO:0000259" key="1">
    <source>
        <dbReference type="Pfam" id="PF09862"/>
    </source>
</evidence>
<feature type="domain" description="DUF2089" evidence="1">
    <location>
        <begin position="45"/>
        <end position="90"/>
    </location>
</feature>
<sequence length="135" mass="14903">MKLVRRQAPSNCPVCNTTLRIARLECDDCHTAIEGDFDRGRLGRLSREQLAFVEVFLDCRGKIKDVEQRLGLSYPTVVSRLEQVVHALGAPIEAEAETRSRRVDAVLESLSRGELTPAEAAERLRTLRSPGGSSG</sequence>
<proteinExistence type="predicted"/>
<organism evidence="3 4">
    <name type="scientific">Labilithrix luteola</name>
    <dbReference type="NCBI Taxonomy" id="1391654"/>
    <lineage>
        <taxon>Bacteria</taxon>
        <taxon>Pseudomonadati</taxon>
        <taxon>Myxococcota</taxon>
        <taxon>Polyangia</taxon>
        <taxon>Polyangiales</taxon>
        <taxon>Labilitrichaceae</taxon>
        <taxon>Labilithrix</taxon>
    </lineage>
</organism>
<dbReference type="STRING" id="1391654.AKJ09_02987"/>
<name>A0A0K1PS17_9BACT</name>
<evidence type="ECO:0000313" key="3">
    <source>
        <dbReference type="EMBL" id="AKU96323.1"/>
    </source>
</evidence>
<gene>
    <name evidence="3" type="ORF">AKJ09_02987</name>
</gene>
<keyword evidence="4" id="KW-1185">Reference proteome</keyword>
<reference evidence="3 4" key="1">
    <citation type="submission" date="2015-08" db="EMBL/GenBank/DDBJ databases">
        <authorList>
            <person name="Babu N.S."/>
            <person name="Beckwith C.J."/>
            <person name="Beseler K.G."/>
            <person name="Brison A."/>
            <person name="Carone J.V."/>
            <person name="Caskin T.P."/>
            <person name="Diamond M."/>
            <person name="Durham M.E."/>
            <person name="Foxe J.M."/>
            <person name="Go M."/>
            <person name="Henderson B.A."/>
            <person name="Jones I.B."/>
            <person name="McGettigan J.A."/>
            <person name="Micheletti S.J."/>
            <person name="Nasrallah M.E."/>
            <person name="Ortiz D."/>
            <person name="Piller C.R."/>
            <person name="Privatt S.R."/>
            <person name="Schneider S.L."/>
            <person name="Sharp S."/>
            <person name="Smith T.C."/>
            <person name="Stanton J.D."/>
            <person name="Ullery H.E."/>
            <person name="Wilson R.J."/>
            <person name="Serrano M.G."/>
            <person name="Buck G."/>
            <person name="Lee V."/>
            <person name="Wang Y."/>
            <person name="Carvalho R."/>
            <person name="Voegtly L."/>
            <person name="Shi R."/>
            <person name="Duckworth R."/>
            <person name="Johnson A."/>
            <person name="Loviza R."/>
            <person name="Walstead R."/>
            <person name="Shah Z."/>
            <person name="Kiflezghi M."/>
            <person name="Wade K."/>
            <person name="Ball S.L."/>
            <person name="Bradley K.W."/>
            <person name="Asai D.J."/>
            <person name="Bowman C.A."/>
            <person name="Russell D.A."/>
            <person name="Pope W.H."/>
            <person name="Jacobs-Sera D."/>
            <person name="Hendrix R.W."/>
            <person name="Hatfull G.F."/>
        </authorList>
    </citation>
    <scope>NUCLEOTIDE SEQUENCE [LARGE SCALE GENOMIC DNA]</scope>
    <source>
        <strain evidence="3 4">DSM 27648</strain>
    </source>
</reference>